<evidence type="ECO:0000256" key="5">
    <source>
        <dbReference type="ARBA" id="ARBA00022839"/>
    </source>
</evidence>
<feature type="domain" description="3'-5' exonuclease" evidence="11">
    <location>
        <begin position="73"/>
        <end position="247"/>
    </location>
</feature>
<evidence type="ECO:0000256" key="9">
    <source>
        <dbReference type="ARBA" id="ARBA00042761"/>
    </source>
</evidence>
<dbReference type="Proteomes" id="UP000267251">
    <property type="component" value="Unassembled WGS sequence"/>
</dbReference>
<reference evidence="13" key="1">
    <citation type="journal article" date="2018" name="Nat. Microbiol.">
        <title>Leveraging single-cell genomics to expand the fungal tree of life.</title>
        <authorList>
            <person name="Ahrendt S.R."/>
            <person name="Quandt C.A."/>
            <person name="Ciobanu D."/>
            <person name="Clum A."/>
            <person name="Salamov A."/>
            <person name="Andreopoulos B."/>
            <person name="Cheng J.F."/>
            <person name="Woyke T."/>
            <person name="Pelin A."/>
            <person name="Henrissat B."/>
            <person name="Reynolds N.K."/>
            <person name="Benny G.L."/>
            <person name="Smith M.E."/>
            <person name="James T.Y."/>
            <person name="Grigoriev I.V."/>
        </authorList>
    </citation>
    <scope>NUCLEOTIDE SEQUENCE [LARGE SCALE GENOMIC DNA]</scope>
</reference>
<dbReference type="InterPro" id="IPR002562">
    <property type="entry name" value="3'-5'_exonuclease_dom"/>
</dbReference>
<proteinExistence type="predicted"/>
<dbReference type="PANTHER" id="PTHR13620:SF109">
    <property type="entry name" value="3'-5' EXONUCLEASE"/>
    <property type="match status" value="1"/>
</dbReference>
<keyword evidence="5" id="KW-0269">Exonuclease</keyword>
<dbReference type="OrthoDB" id="1920326at2759"/>
<dbReference type="GO" id="GO:0003676">
    <property type="term" value="F:nucleic acid binding"/>
    <property type="evidence" value="ECO:0007669"/>
    <property type="project" value="InterPro"/>
</dbReference>
<keyword evidence="3" id="KW-0479">Metal-binding</keyword>
<evidence type="ECO:0000256" key="7">
    <source>
        <dbReference type="ARBA" id="ARBA00023242"/>
    </source>
</evidence>
<dbReference type="GO" id="GO:0008408">
    <property type="term" value="F:3'-5' exonuclease activity"/>
    <property type="evidence" value="ECO:0007669"/>
    <property type="project" value="InterPro"/>
</dbReference>
<organism evidence="12 13">
    <name type="scientific">Piptocephalis cylindrospora</name>
    <dbReference type="NCBI Taxonomy" id="1907219"/>
    <lineage>
        <taxon>Eukaryota</taxon>
        <taxon>Fungi</taxon>
        <taxon>Fungi incertae sedis</taxon>
        <taxon>Zoopagomycota</taxon>
        <taxon>Zoopagomycotina</taxon>
        <taxon>Zoopagomycetes</taxon>
        <taxon>Zoopagales</taxon>
        <taxon>Piptocephalidaceae</taxon>
        <taxon>Piptocephalis</taxon>
    </lineage>
</organism>
<sequence length="322" mass="35952">MTVNAEVVRPGEAPYIPEGRVTRSRSRLALNSSSSSLSTRIEQRVPSKTTASKSTPRKATPPKPKDDYDQCIIEYTNDRDRANELILSLDTSHPVYGLDIEWRPTFGGPQGKAALMQLCIGKRILLLHLIHMESIPEALCHFLEDPTKLKTGLGIKADVRKLNRDYGLTTRGVLDLTPWVKALGVKGMKKFTLASLSSYFLGRELEKGPVRMGNWERTPLNPGQFDYAAIDAYVSHRLYYPLEEMWRKSENKMKLAPVVFDLIEVSQGVWDWAVGEGSEETILSLASPRPKDQEAICYVDAVIETCAKEEAEGSVSEKALQG</sequence>
<evidence type="ECO:0000256" key="6">
    <source>
        <dbReference type="ARBA" id="ARBA00022842"/>
    </source>
</evidence>
<dbReference type="EMBL" id="KZ988505">
    <property type="protein sequence ID" value="RKP12051.1"/>
    <property type="molecule type" value="Genomic_DNA"/>
</dbReference>
<keyword evidence="4" id="KW-0378">Hydrolase</keyword>
<comment type="subcellular location">
    <subcellularLocation>
        <location evidence="1">Nucleus</location>
    </subcellularLocation>
</comment>
<name>A0A4P9Y1V5_9FUNG</name>
<accession>A0A4P9Y1V5</accession>
<dbReference type="SMART" id="SM00474">
    <property type="entry name" value="35EXOc"/>
    <property type="match status" value="1"/>
</dbReference>
<dbReference type="GO" id="GO:0046872">
    <property type="term" value="F:metal ion binding"/>
    <property type="evidence" value="ECO:0007669"/>
    <property type="project" value="UniProtKB-KW"/>
</dbReference>
<dbReference type="AlphaFoldDB" id="A0A4P9Y1V5"/>
<feature type="compositionally biased region" description="Low complexity" evidence="10">
    <location>
        <begin position="27"/>
        <end position="38"/>
    </location>
</feature>
<evidence type="ECO:0000256" key="8">
    <source>
        <dbReference type="ARBA" id="ARBA00040531"/>
    </source>
</evidence>
<dbReference type="GO" id="GO:0006139">
    <property type="term" value="P:nucleobase-containing compound metabolic process"/>
    <property type="evidence" value="ECO:0007669"/>
    <property type="project" value="InterPro"/>
</dbReference>
<dbReference type="GO" id="GO:0005634">
    <property type="term" value="C:nucleus"/>
    <property type="evidence" value="ECO:0007669"/>
    <property type="project" value="UniProtKB-SubCell"/>
</dbReference>
<evidence type="ECO:0000256" key="4">
    <source>
        <dbReference type="ARBA" id="ARBA00022801"/>
    </source>
</evidence>
<keyword evidence="13" id="KW-1185">Reference proteome</keyword>
<dbReference type="InterPro" id="IPR036397">
    <property type="entry name" value="RNaseH_sf"/>
</dbReference>
<dbReference type="PANTHER" id="PTHR13620">
    <property type="entry name" value="3-5 EXONUCLEASE"/>
    <property type="match status" value="1"/>
</dbReference>
<evidence type="ECO:0000313" key="13">
    <source>
        <dbReference type="Proteomes" id="UP000267251"/>
    </source>
</evidence>
<evidence type="ECO:0000256" key="2">
    <source>
        <dbReference type="ARBA" id="ARBA00022722"/>
    </source>
</evidence>
<evidence type="ECO:0000256" key="3">
    <source>
        <dbReference type="ARBA" id="ARBA00022723"/>
    </source>
</evidence>
<keyword evidence="7" id="KW-0539">Nucleus</keyword>
<dbReference type="Pfam" id="PF01612">
    <property type="entry name" value="DNA_pol_A_exo1"/>
    <property type="match status" value="1"/>
</dbReference>
<evidence type="ECO:0000256" key="10">
    <source>
        <dbReference type="SAM" id="MobiDB-lite"/>
    </source>
</evidence>
<feature type="region of interest" description="Disordered" evidence="10">
    <location>
        <begin position="1"/>
        <end position="69"/>
    </location>
</feature>
<keyword evidence="6" id="KW-0460">Magnesium</keyword>
<evidence type="ECO:0000313" key="12">
    <source>
        <dbReference type="EMBL" id="RKP12051.1"/>
    </source>
</evidence>
<dbReference type="CDD" id="cd06141">
    <property type="entry name" value="WRN_exo"/>
    <property type="match status" value="1"/>
</dbReference>
<gene>
    <name evidence="12" type="ORF">BJ684DRAFT_21384</name>
</gene>
<protein>
    <recommendedName>
        <fullName evidence="8">3'-5' exonuclease</fullName>
    </recommendedName>
    <alternativeName>
        <fullName evidence="9">Werner Syndrome-like exonuclease</fullName>
    </alternativeName>
</protein>
<dbReference type="InterPro" id="IPR012337">
    <property type="entry name" value="RNaseH-like_sf"/>
</dbReference>
<evidence type="ECO:0000259" key="11">
    <source>
        <dbReference type="SMART" id="SM00474"/>
    </source>
</evidence>
<evidence type="ECO:0000256" key="1">
    <source>
        <dbReference type="ARBA" id="ARBA00004123"/>
    </source>
</evidence>
<dbReference type="InterPro" id="IPR051132">
    <property type="entry name" value="3-5_Exonuclease_domain"/>
</dbReference>
<dbReference type="SUPFAM" id="SSF53098">
    <property type="entry name" value="Ribonuclease H-like"/>
    <property type="match status" value="1"/>
</dbReference>
<dbReference type="Gene3D" id="3.30.420.10">
    <property type="entry name" value="Ribonuclease H-like superfamily/Ribonuclease H"/>
    <property type="match status" value="1"/>
</dbReference>
<keyword evidence="2" id="KW-0540">Nuclease</keyword>